<dbReference type="AlphaFoldDB" id="A0A0A9GCY3"/>
<accession>A0A0A9GCY3</accession>
<reference evidence="1" key="2">
    <citation type="journal article" date="2015" name="Data Brief">
        <title>Shoot transcriptome of the giant reed, Arundo donax.</title>
        <authorList>
            <person name="Barrero R.A."/>
            <person name="Guerrero F.D."/>
            <person name="Moolhuijzen P."/>
            <person name="Goolsby J.A."/>
            <person name="Tidwell J."/>
            <person name="Bellgard S.E."/>
            <person name="Bellgard M.I."/>
        </authorList>
    </citation>
    <scope>NUCLEOTIDE SEQUENCE</scope>
    <source>
        <tissue evidence="1">Shoot tissue taken approximately 20 cm above the soil surface</tissue>
    </source>
</reference>
<organism evidence="1">
    <name type="scientific">Arundo donax</name>
    <name type="common">Giant reed</name>
    <name type="synonym">Donax arundinaceus</name>
    <dbReference type="NCBI Taxonomy" id="35708"/>
    <lineage>
        <taxon>Eukaryota</taxon>
        <taxon>Viridiplantae</taxon>
        <taxon>Streptophyta</taxon>
        <taxon>Embryophyta</taxon>
        <taxon>Tracheophyta</taxon>
        <taxon>Spermatophyta</taxon>
        <taxon>Magnoliopsida</taxon>
        <taxon>Liliopsida</taxon>
        <taxon>Poales</taxon>
        <taxon>Poaceae</taxon>
        <taxon>PACMAD clade</taxon>
        <taxon>Arundinoideae</taxon>
        <taxon>Arundineae</taxon>
        <taxon>Arundo</taxon>
    </lineage>
</organism>
<protein>
    <submittedName>
        <fullName evidence="1">Uncharacterized protein</fullName>
    </submittedName>
</protein>
<sequence length="141" mass="14746">MPAAGSAWDSWIRAAAVALAWRRRCGDDSSRGSATAVTISGTRALQRQRCVQCSGGVARAGACATLVPVLGDPEWRHGVRAWWPGTEVVVMPARRARVGAIAATAALARWPGTAVRRRVHRQASTTGGAVVGGHFAPPGQQ</sequence>
<reference evidence="1" key="1">
    <citation type="submission" date="2014-09" db="EMBL/GenBank/DDBJ databases">
        <authorList>
            <person name="Magalhaes I.L.F."/>
            <person name="Oliveira U."/>
            <person name="Santos F.R."/>
            <person name="Vidigal T.H.D.A."/>
            <person name="Brescovit A.D."/>
            <person name="Santos A.J."/>
        </authorList>
    </citation>
    <scope>NUCLEOTIDE SEQUENCE</scope>
    <source>
        <tissue evidence="1">Shoot tissue taken approximately 20 cm above the soil surface</tissue>
    </source>
</reference>
<dbReference type="EMBL" id="GBRH01176592">
    <property type="protein sequence ID" value="JAE21304.1"/>
    <property type="molecule type" value="Transcribed_RNA"/>
</dbReference>
<proteinExistence type="predicted"/>
<name>A0A0A9GCY3_ARUDO</name>
<evidence type="ECO:0000313" key="1">
    <source>
        <dbReference type="EMBL" id="JAE21304.1"/>
    </source>
</evidence>